<feature type="compositionally biased region" description="Polar residues" evidence="1">
    <location>
        <begin position="213"/>
        <end position="224"/>
    </location>
</feature>
<keyword evidence="2" id="KW-0812">Transmembrane</keyword>
<dbReference type="EMBL" id="JABFAE010000003">
    <property type="protein sequence ID" value="MBA0824976.1"/>
    <property type="molecule type" value="Genomic_DNA"/>
</dbReference>
<accession>A0A7J9IS68</accession>
<feature type="transmembrane region" description="Helical" evidence="2">
    <location>
        <begin position="113"/>
        <end position="133"/>
    </location>
</feature>
<evidence type="ECO:0000313" key="4">
    <source>
        <dbReference type="Proteomes" id="UP000593575"/>
    </source>
</evidence>
<evidence type="ECO:0000313" key="3">
    <source>
        <dbReference type="EMBL" id="MBA0824976.1"/>
    </source>
</evidence>
<keyword evidence="4" id="KW-1185">Reference proteome</keyword>
<keyword evidence="2" id="KW-1133">Transmembrane helix</keyword>
<reference evidence="3 4" key="1">
    <citation type="journal article" date="2019" name="Genome Biol. Evol.">
        <title>Insights into the evolution of the New World diploid cottons (Gossypium, subgenus Houzingenia) based on genome sequencing.</title>
        <authorList>
            <person name="Grover C.E."/>
            <person name="Arick M.A. 2nd"/>
            <person name="Thrash A."/>
            <person name="Conover J.L."/>
            <person name="Sanders W.S."/>
            <person name="Peterson D.G."/>
            <person name="Frelichowski J.E."/>
            <person name="Scheffler J.A."/>
            <person name="Scheffler B.E."/>
            <person name="Wendel J.F."/>
        </authorList>
    </citation>
    <scope>NUCLEOTIDE SEQUENCE [LARGE SCALE GENOMIC DNA]</scope>
    <source>
        <strain evidence="3">6</strain>
        <tissue evidence="3">Leaf</tissue>
    </source>
</reference>
<dbReference type="PANTHER" id="PTHR44303:SF2">
    <property type="entry name" value="DNAJ HOMOLOG SUBFAMILY C MEMBER 16"/>
    <property type="match status" value="1"/>
</dbReference>
<proteinExistence type="predicted"/>
<feature type="transmembrane region" description="Helical" evidence="2">
    <location>
        <begin position="190"/>
        <end position="208"/>
    </location>
</feature>
<keyword evidence="2" id="KW-0472">Membrane</keyword>
<feature type="region of interest" description="Disordered" evidence="1">
    <location>
        <begin position="213"/>
        <end position="267"/>
    </location>
</feature>
<evidence type="ECO:0000256" key="1">
    <source>
        <dbReference type="SAM" id="MobiDB-lite"/>
    </source>
</evidence>
<feature type="non-terminal residue" evidence="3">
    <location>
        <position position="1"/>
    </location>
</feature>
<dbReference type="InterPro" id="IPR052448">
    <property type="entry name" value="DnaJ_C16_autophagy_reg"/>
</dbReference>
<dbReference type="PANTHER" id="PTHR44303">
    <property type="entry name" value="DNAJ HOMOLOG SUBFAMILY C MEMBER 16"/>
    <property type="match status" value="1"/>
</dbReference>
<name>A0A7J9IS68_9ROSI</name>
<sequence>NYCFFYLNIESSYETCGPRRVPTDVPRLFIIRYERNATEDSFKVDKKAKSIWEFHQQEVDPAAQLSVTYNGSAEVSQIIQWMSNIIEDGDSRKLPFYVSTVLFLLRNFGKAYIYAYSLFQFFMSTFLLSTYGLGQILHQQRVKTPELVPEDAEPFWSRGPQGLLSKSMGTKQKIQLTIIRIYDYLGDPRIGPALLLGALMSFGSIWLMRTQQNRSVQSSQPSQADNDDKLKPRERRRERNASKRNLPPSITDFEPKDSYQMPLSDSD</sequence>
<feature type="compositionally biased region" description="Basic and acidic residues" evidence="1">
    <location>
        <begin position="226"/>
        <end position="241"/>
    </location>
</feature>
<protein>
    <submittedName>
        <fullName evidence="3">Uncharacterized protein</fullName>
    </submittedName>
</protein>
<evidence type="ECO:0000256" key="2">
    <source>
        <dbReference type="SAM" id="Phobius"/>
    </source>
</evidence>
<dbReference type="AlphaFoldDB" id="A0A7J9IS68"/>
<dbReference type="Proteomes" id="UP000593575">
    <property type="component" value="Unassembled WGS sequence"/>
</dbReference>
<comment type="caution">
    <text evidence="3">The sequence shown here is derived from an EMBL/GenBank/DDBJ whole genome shotgun (WGS) entry which is preliminary data.</text>
</comment>
<organism evidence="3 4">
    <name type="scientific">Gossypium armourianum</name>
    <dbReference type="NCBI Taxonomy" id="34283"/>
    <lineage>
        <taxon>Eukaryota</taxon>
        <taxon>Viridiplantae</taxon>
        <taxon>Streptophyta</taxon>
        <taxon>Embryophyta</taxon>
        <taxon>Tracheophyta</taxon>
        <taxon>Spermatophyta</taxon>
        <taxon>Magnoliopsida</taxon>
        <taxon>eudicotyledons</taxon>
        <taxon>Gunneridae</taxon>
        <taxon>Pentapetalae</taxon>
        <taxon>rosids</taxon>
        <taxon>malvids</taxon>
        <taxon>Malvales</taxon>
        <taxon>Malvaceae</taxon>
        <taxon>Malvoideae</taxon>
        <taxon>Gossypium</taxon>
    </lineage>
</organism>
<gene>
    <name evidence="3" type="ORF">Goarm_021607</name>
</gene>